<sequence length="211" mass="24437">MHSAIFLCYLAVLSSPHIPLGRLVLMEETLYNSTDQVRNQMCSKNFFSFEEYKKLKKSKALIKPNCGNFENDTPLPPRFSGGVHEVIITKSNSQTRNHNSVIPSLKQKAQLKDRQNRTTVKPLKAIDLSQNQVIIGGPRIIIGGMERERVKKTGDFKRKLRVKNVIRRGRHQENRKVSPEMMKFMNKNKFLLAERCNRFNTKRPLQCLQDL</sequence>
<keyword evidence="2" id="KW-1185">Reference proteome</keyword>
<protein>
    <submittedName>
        <fullName evidence="1">Uncharacterized protein</fullName>
    </submittedName>
</protein>
<evidence type="ECO:0000313" key="2">
    <source>
        <dbReference type="Proteomes" id="UP001295684"/>
    </source>
</evidence>
<evidence type="ECO:0000313" key="1">
    <source>
        <dbReference type="EMBL" id="CAI2363884.1"/>
    </source>
</evidence>
<reference evidence="1" key="1">
    <citation type="submission" date="2023-07" db="EMBL/GenBank/DDBJ databases">
        <authorList>
            <consortium name="AG Swart"/>
            <person name="Singh M."/>
            <person name="Singh A."/>
            <person name="Seah K."/>
            <person name="Emmerich C."/>
        </authorList>
    </citation>
    <scope>NUCLEOTIDE SEQUENCE</scope>
    <source>
        <strain evidence="1">DP1</strain>
    </source>
</reference>
<organism evidence="1 2">
    <name type="scientific">Euplotes crassus</name>
    <dbReference type="NCBI Taxonomy" id="5936"/>
    <lineage>
        <taxon>Eukaryota</taxon>
        <taxon>Sar</taxon>
        <taxon>Alveolata</taxon>
        <taxon>Ciliophora</taxon>
        <taxon>Intramacronucleata</taxon>
        <taxon>Spirotrichea</taxon>
        <taxon>Hypotrichia</taxon>
        <taxon>Euplotida</taxon>
        <taxon>Euplotidae</taxon>
        <taxon>Moneuplotes</taxon>
    </lineage>
</organism>
<gene>
    <name evidence="1" type="ORF">ECRASSUSDP1_LOCUS5224</name>
</gene>
<name>A0AAD1X7M7_EUPCR</name>
<dbReference type="Proteomes" id="UP001295684">
    <property type="component" value="Unassembled WGS sequence"/>
</dbReference>
<dbReference type="AlphaFoldDB" id="A0AAD1X7M7"/>
<dbReference type="EMBL" id="CAMPGE010005036">
    <property type="protein sequence ID" value="CAI2363884.1"/>
    <property type="molecule type" value="Genomic_DNA"/>
</dbReference>
<proteinExistence type="predicted"/>
<comment type="caution">
    <text evidence="1">The sequence shown here is derived from an EMBL/GenBank/DDBJ whole genome shotgun (WGS) entry which is preliminary data.</text>
</comment>
<accession>A0AAD1X7M7</accession>